<evidence type="ECO:0000313" key="5">
    <source>
        <dbReference type="Proteomes" id="UP000251670"/>
    </source>
</evidence>
<dbReference type="RefSeq" id="WP_089738825.1">
    <property type="nucleotide sequence ID" value="NZ_FNEG01000007.1"/>
</dbReference>
<evidence type="ECO:0000313" key="2">
    <source>
        <dbReference type="EMBL" id="SDJ67654.1"/>
    </source>
</evidence>
<dbReference type="Proteomes" id="UP000251670">
    <property type="component" value="Unassembled WGS sequence"/>
</dbReference>
<evidence type="ECO:0008006" key="6">
    <source>
        <dbReference type="Google" id="ProtNLM"/>
    </source>
</evidence>
<feature type="signal peptide" evidence="1">
    <location>
        <begin position="1"/>
        <end position="22"/>
    </location>
</feature>
<dbReference type="AlphaFoldDB" id="A0A2X2YZI2"/>
<name>A0A2X2YZI2_CHRJE</name>
<dbReference type="EMBL" id="FNEG01000007">
    <property type="protein sequence ID" value="SDJ67654.1"/>
    <property type="molecule type" value="Genomic_DNA"/>
</dbReference>
<protein>
    <recommendedName>
        <fullName evidence="6">Lipocalin-like domain-containing protein</fullName>
    </recommendedName>
</protein>
<accession>A0A2X2YZI2</accession>
<feature type="chain" id="PRO_5016896874" description="Lipocalin-like domain-containing protein" evidence="1">
    <location>
        <begin position="23"/>
        <end position="144"/>
    </location>
</feature>
<dbReference type="PROSITE" id="PS51257">
    <property type="entry name" value="PROKAR_LIPOPROTEIN"/>
    <property type="match status" value="1"/>
</dbReference>
<gene>
    <name evidence="3" type="ORF">NCTC13492_02063</name>
    <name evidence="2" type="ORF">SAMN05421542_4126</name>
</gene>
<dbReference type="EMBL" id="UAWB01000004">
    <property type="protein sequence ID" value="SQB43069.1"/>
    <property type="molecule type" value="Genomic_DNA"/>
</dbReference>
<dbReference type="OrthoDB" id="1257001at2"/>
<reference evidence="2 4" key="1">
    <citation type="submission" date="2016-10" db="EMBL/GenBank/DDBJ databases">
        <authorList>
            <person name="Varghese N."/>
            <person name="Submissions S."/>
        </authorList>
    </citation>
    <scope>NUCLEOTIDE SEQUENCE [LARGE SCALE GENOMIC DNA]</scope>
    <source>
        <strain evidence="2 4">DSM 19299</strain>
    </source>
</reference>
<reference evidence="3 5" key="2">
    <citation type="submission" date="2018-06" db="EMBL/GenBank/DDBJ databases">
        <authorList>
            <consortium name="Pathogen Informatics"/>
            <person name="Doyle S."/>
        </authorList>
    </citation>
    <scope>NUCLEOTIDE SEQUENCE [LARGE SCALE GENOMIC DNA]</scope>
    <source>
        <strain evidence="3 5">NCTC13492</strain>
    </source>
</reference>
<organism evidence="3 5">
    <name type="scientific">Chryseobacterium jejuense</name>
    <dbReference type="NCBI Taxonomy" id="445960"/>
    <lineage>
        <taxon>Bacteria</taxon>
        <taxon>Pseudomonadati</taxon>
        <taxon>Bacteroidota</taxon>
        <taxon>Flavobacteriia</taxon>
        <taxon>Flavobacteriales</taxon>
        <taxon>Weeksellaceae</taxon>
        <taxon>Chryseobacterium group</taxon>
        <taxon>Chryseobacterium</taxon>
    </lineage>
</organism>
<keyword evidence="4" id="KW-1185">Reference proteome</keyword>
<sequence>MKKLFLSLAVFSAIVSCSDDDAAPEPTIIGTWKIGKSITYQTSTNKTITQEPNGCSVLNTMDFGEVDARLVGYAAKDDKCVEDFAVTTKYTYNPQTKKMILKDNVNISSTVIQLTKTNMIIEERMNIDMDGIDDIVTTYLTRVK</sequence>
<dbReference type="STRING" id="445960.SAMN05421542_4126"/>
<dbReference type="Proteomes" id="UP000199426">
    <property type="component" value="Unassembled WGS sequence"/>
</dbReference>
<proteinExistence type="predicted"/>
<evidence type="ECO:0000313" key="4">
    <source>
        <dbReference type="Proteomes" id="UP000199426"/>
    </source>
</evidence>
<evidence type="ECO:0000256" key="1">
    <source>
        <dbReference type="SAM" id="SignalP"/>
    </source>
</evidence>
<keyword evidence="1" id="KW-0732">Signal</keyword>
<evidence type="ECO:0000313" key="3">
    <source>
        <dbReference type="EMBL" id="SQB43069.1"/>
    </source>
</evidence>